<keyword evidence="1" id="KW-0472">Membrane</keyword>
<feature type="transmembrane region" description="Helical" evidence="1">
    <location>
        <begin position="35"/>
        <end position="55"/>
    </location>
</feature>
<evidence type="ECO:0000313" key="2">
    <source>
        <dbReference type="EMBL" id="TCZ79478.1"/>
    </source>
</evidence>
<keyword evidence="3" id="KW-1185">Reference proteome</keyword>
<comment type="caution">
    <text evidence="2">The sequence shown here is derived from an EMBL/GenBank/DDBJ whole genome shotgun (WGS) entry which is preliminary data.</text>
</comment>
<dbReference type="OrthoDB" id="1756838at2"/>
<gene>
    <name evidence="2" type="ORF">E0485_06370</name>
</gene>
<keyword evidence="1" id="KW-1133">Transmembrane helix</keyword>
<dbReference type="EMBL" id="SKFG01000003">
    <property type="protein sequence ID" value="TCZ79478.1"/>
    <property type="molecule type" value="Genomic_DNA"/>
</dbReference>
<accession>A0A4R4EMC1</accession>
<sequence>MSKNKPYVREGILPTTVGCLVTAAGFSMFGVNRAVASGVVGFGLATMILGVIDLVEHRNDPPPEPVRGGFAGRRFIKIN</sequence>
<proteinExistence type="predicted"/>
<organism evidence="2 3">
    <name type="scientific">Paenibacillus albiflavus</name>
    <dbReference type="NCBI Taxonomy" id="2545760"/>
    <lineage>
        <taxon>Bacteria</taxon>
        <taxon>Bacillati</taxon>
        <taxon>Bacillota</taxon>
        <taxon>Bacilli</taxon>
        <taxon>Bacillales</taxon>
        <taxon>Paenibacillaceae</taxon>
        <taxon>Paenibacillus</taxon>
    </lineage>
</organism>
<reference evidence="2 3" key="1">
    <citation type="submission" date="2019-03" db="EMBL/GenBank/DDBJ databases">
        <authorList>
            <person name="Kim M.K.M."/>
        </authorList>
    </citation>
    <scope>NUCLEOTIDE SEQUENCE [LARGE SCALE GENOMIC DNA]</scope>
    <source>
        <strain evidence="2 3">18JY21-1</strain>
    </source>
</reference>
<evidence type="ECO:0000256" key="1">
    <source>
        <dbReference type="SAM" id="Phobius"/>
    </source>
</evidence>
<name>A0A4R4EMC1_9BACL</name>
<dbReference type="RefSeq" id="WP_132417137.1">
    <property type="nucleotide sequence ID" value="NZ_SKFG01000003.1"/>
</dbReference>
<feature type="transmembrane region" description="Helical" evidence="1">
    <location>
        <begin position="12"/>
        <end position="29"/>
    </location>
</feature>
<evidence type="ECO:0000313" key="3">
    <source>
        <dbReference type="Proteomes" id="UP000295418"/>
    </source>
</evidence>
<keyword evidence="1" id="KW-0812">Transmembrane</keyword>
<protein>
    <submittedName>
        <fullName evidence="2">Uncharacterized protein</fullName>
    </submittedName>
</protein>
<dbReference type="AlphaFoldDB" id="A0A4R4EMC1"/>
<dbReference type="Proteomes" id="UP000295418">
    <property type="component" value="Unassembled WGS sequence"/>
</dbReference>